<evidence type="ECO:0000256" key="2">
    <source>
        <dbReference type="ARBA" id="ARBA00005241"/>
    </source>
</evidence>
<keyword evidence="10" id="KW-1185">Reference proteome</keyword>
<dbReference type="RefSeq" id="XP_030840143.1">
    <property type="nucleotide sequence ID" value="XM_030984283.1"/>
</dbReference>
<dbReference type="InParanoid" id="A0A7M7NT04"/>
<keyword evidence="4 7" id="KW-1133">Transmembrane helix</keyword>
<feature type="domain" description="Major facilitator superfamily associated" evidence="8">
    <location>
        <begin position="17"/>
        <end position="700"/>
    </location>
</feature>
<dbReference type="SUPFAM" id="SSF103473">
    <property type="entry name" value="MFS general substrate transporter"/>
    <property type="match status" value="2"/>
</dbReference>
<feature type="transmembrane region" description="Helical" evidence="7">
    <location>
        <begin position="78"/>
        <end position="97"/>
    </location>
</feature>
<feature type="compositionally biased region" description="Polar residues" evidence="6">
    <location>
        <begin position="246"/>
        <end position="255"/>
    </location>
</feature>
<organism evidence="9 10">
    <name type="scientific">Strongylocentrotus purpuratus</name>
    <name type="common">Purple sea urchin</name>
    <dbReference type="NCBI Taxonomy" id="7668"/>
    <lineage>
        <taxon>Eukaryota</taxon>
        <taxon>Metazoa</taxon>
        <taxon>Echinodermata</taxon>
        <taxon>Eleutherozoa</taxon>
        <taxon>Echinozoa</taxon>
        <taxon>Echinoidea</taxon>
        <taxon>Euechinoidea</taxon>
        <taxon>Echinacea</taxon>
        <taxon>Camarodonta</taxon>
        <taxon>Echinidea</taxon>
        <taxon>Strongylocentrotidae</taxon>
        <taxon>Strongylocentrotus</taxon>
    </lineage>
</organism>
<keyword evidence="3 7" id="KW-0812">Transmembrane</keyword>
<evidence type="ECO:0000256" key="7">
    <source>
        <dbReference type="SAM" id="Phobius"/>
    </source>
</evidence>
<dbReference type="EnsemblMetazoa" id="XM_030984283">
    <property type="protein sequence ID" value="XP_030840143"/>
    <property type="gene ID" value="LOC583642"/>
</dbReference>
<dbReference type="OrthoDB" id="515887at2759"/>
<evidence type="ECO:0000313" key="9">
    <source>
        <dbReference type="EnsemblMetazoa" id="XP_030840143"/>
    </source>
</evidence>
<feature type="transmembrane region" description="Helical" evidence="7">
    <location>
        <begin position="667"/>
        <end position="693"/>
    </location>
</feature>
<evidence type="ECO:0000256" key="3">
    <source>
        <dbReference type="ARBA" id="ARBA00022692"/>
    </source>
</evidence>
<dbReference type="InterPro" id="IPR051717">
    <property type="entry name" value="MFS_MFSD6"/>
</dbReference>
<evidence type="ECO:0000256" key="4">
    <source>
        <dbReference type="ARBA" id="ARBA00022989"/>
    </source>
</evidence>
<evidence type="ECO:0000256" key="5">
    <source>
        <dbReference type="ARBA" id="ARBA00023136"/>
    </source>
</evidence>
<dbReference type="InterPro" id="IPR024989">
    <property type="entry name" value="MFS_assoc_dom"/>
</dbReference>
<accession>A0A7M7NT04</accession>
<keyword evidence="5 7" id="KW-0472">Membrane</keyword>
<dbReference type="GeneID" id="583642"/>
<sequence length="770" mass="84867">MAKQKQINLQVLLLLTGVFFTALSAAKACFVPYVSIYLRQLGLSAMQVGVILGCQGLLVACTASCIGRFLIRFRYARLFLLLAIVLYLGGVLGFTLIPTSSTALFQVYCVGFSNNTNNTASSGVSNAVVLLQQNDSHREVVSTVATKVPSPMSPENPVTTAKVKNLPEVQDISLKTTTHLAPVIENLPGTVATVEKIQDTLTESKDSLVQTVNTMDEVHVDPESVAEPQYENMQSHKAEEFDTQDFDSQASSPTAGSFPRSRHRPGNNNRQYPKMEGDPYVPRKRYRGQQLHNDQNPGRYMGESLDPLPDWNWQTESQTDFDTERYPAWDRDQDHQGLQDNKDDHDGYNEDVLDWLLRNGAGRTSSHGQQYLRNRVKRSDIIANETTSITPSKEEDATGPSTAVTTKEIDDATSNGISSTFWLALLVVVITGTFAGPIEHMCDTALYHQLDNIDELDKYKRPSLLTMPVFAAMALVSALVVDSTACFLYGNASHMAIHFYLSAAFIGVVFLVGIIVPLSHKIKNQQEGKYIKSIKFLYSDGHTAVMCVTLVVTAMISSCSDGFLFWLIQDLHGLETTMGVSLAVAFMTELPMSMIFTPWLVQKLGNVWLLALGTACLGLQNLYYSVLWTPWAVVPIQLLHALGRSAIRGCILAFLNEASPPGMGKAIQVTVLALEQGVGMALGSILWGVLYGILTVKLIFVAAAIMALVWTVVLIICACRLPTKKRFMYAKLLQSDMEMDMKGGAFGSDSEDNEEKQWLHDAIRDEDDGE</sequence>
<feature type="transmembrane region" description="Helical" evidence="7">
    <location>
        <begin position="496"/>
        <end position="520"/>
    </location>
</feature>
<name>A0A7M7NT04_STRPU</name>
<evidence type="ECO:0000256" key="6">
    <source>
        <dbReference type="SAM" id="MobiDB-lite"/>
    </source>
</evidence>
<dbReference type="GO" id="GO:0016020">
    <property type="term" value="C:membrane"/>
    <property type="evidence" value="ECO:0000318"/>
    <property type="project" value="GO_Central"/>
</dbReference>
<dbReference type="Gene3D" id="1.20.1250.20">
    <property type="entry name" value="MFS general substrate transporter like domains"/>
    <property type="match status" value="2"/>
</dbReference>
<dbReference type="KEGG" id="spu:583642"/>
<reference evidence="9" key="2">
    <citation type="submission" date="2021-01" db="UniProtKB">
        <authorList>
            <consortium name="EnsemblMetazoa"/>
        </authorList>
    </citation>
    <scope>IDENTIFICATION</scope>
</reference>
<protein>
    <recommendedName>
        <fullName evidence="8">Major facilitator superfamily associated domain-containing protein</fullName>
    </recommendedName>
</protein>
<feature type="transmembrane region" description="Helical" evidence="7">
    <location>
        <begin position="699"/>
        <end position="721"/>
    </location>
</feature>
<dbReference type="OMA" id="EGLQWTF"/>
<evidence type="ECO:0000313" key="10">
    <source>
        <dbReference type="Proteomes" id="UP000007110"/>
    </source>
</evidence>
<dbReference type="InterPro" id="IPR036259">
    <property type="entry name" value="MFS_trans_sf"/>
</dbReference>
<dbReference type="PANTHER" id="PTHR16172">
    <property type="entry name" value="MAJOR FACILITATOR SUPERFAMILY DOMAIN-CONTAINING PROTEIN 6-LIKE"/>
    <property type="match status" value="1"/>
</dbReference>
<comment type="similarity">
    <text evidence="2">Belongs to the major facilitator superfamily. MFSD6 family.</text>
</comment>
<feature type="region of interest" description="Disordered" evidence="6">
    <location>
        <begin position="230"/>
        <end position="282"/>
    </location>
</feature>
<reference evidence="10" key="1">
    <citation type="submission" date="2015-02" db="EMBL/GenBank/DDBJ databases">
        <title>Genome sequencing for Strongylocentrotus purpuratus.</title>
        <authorList>
            <person name="Murali S."/>
            <person name="Liu Y."/>
            <person name="Vee V."/>
            <person name="English A."/>
            <person name="Wang M."/>
            <person name="Skinner E."/>
            <person name="Han Y."/>
            <person name="Muzny D.M."/>
            <person name="Worley K.C."/>
            <person name="Gibbs R.A."/>
        </authorList>
    </citation>
    <scope>NUCLEOTIDE SEQUENCE</scope>
</reference>
<dbReference type="Proteomes" id="UP000007110">
    <property type="component" value="Unassembled WGS sequence"/>
</dbReference>
<feature type="transmembrane region" description="Helical" evidence="7">
    <location>
        <begin position="463"/>
        <end position="490"/>
    </location>
</feature>
<feature type="transmembrane region" description="Helical" evidence="7">
    <location>
        <begin position="580"/>
        <end position="600"/>
    </location>
</feature>
<feature type="transmembrane region" description="Helical" evidence="7">
    <location>
        <begin position="607"/>
        <end position="626"/>
    </location>
</feature>
<proteinExistence type="inferred from homology"/>
<feature type="transmembrane region" description="Helical" evidence="7">
    <location>
        <begin position="49"/>
        <end position="71"/>
    </location>
</feature>
<evidence type="ECO:0000256" key="1">
    <source>
        <dbReference type="ARBA" id="ARBA00004141"/>
    </source>
</evidence>
<dbReference type="AlphaFoldDB" id="A0A7M7NT04"/>
<dbReference type="PANTHER" id="PTHR16172:SF41">
    <property type="entry name" value="MAJOR FACILITATOR SUPERFAMILY DOMAIN-CONTAINING PROTEIN 6-LIKE"/>
    <property type="match status" value="1"/>
</dbReference>
<comment type="subcellular location">
    <subcellularLocation>
        <location evidence="1">Membrane</location>
        <topology evidence="1">Multi-pass membrane protein</topology>
    </subcellularLocation>
</comment>
<feature type="transmembrane region" description="Helical" evidence="7">
    <location>
        <begin position="541"/>
        <end position="568"/>
    </location>
</feature>
<evidence type="ECO:0000259" key="8">
    <source>
        <dbReference type="Pfam" id="PF12832"/>
    </source>
</evidence>
<dbReference type="FunCoup" id="A0A7M7NT04">
    <property type="interactions" value="212"/>
</dbReference>
<dbReference type="Pfam" id="PF12832">
    <property type="entry name" value="MFS_1_like"/>
    <property type="match status" value="1"/>
</dbReference>
<feature type="region of interest" description="Disordered" evidence="6">
    <location>
        <begin position="744"/>
        <end position="770"/>
    </location>
</feature>